<sequence>MNELLENTFNFVLSKWYYTSAFFFVFFSILYFLGTFITETIVQYKTKNASLRQIVFAQKPGQRAKEIKNSLVSIFVFSLQAIFFQYLFSIGVFKVRFDNNWNCLWEIPLLFLWNEIHFYAVHWLLHRPWFFRNVHKVHHWSKEPTAYSIFSFHWIESFLLGTVIFFPLFFHDFQVYSILSLPVMSLVINLLGHCNHEIPSDKPSTSFSKYTFRHSMHHKWGRGNFGFMLGIFDKIFNTQVSDNKH</sequence>
<name>A0AAJ5C0V1_9SPHI</name>
<gene>
    <name evidence="7" type="ORF">SAMEA4412673_02473</name>
</gene>
<evidence type="ECO:0000256" key="1">
    <source>
        <dbReference type="ARBA" id="ARBA00004370"/>
    </source>
</evidence>
<dbReference type="GO" id="GO:0016020">
    <property type="term" value="C:membrane"/>
    <property type="evidence" value="ECO:0007669"/>
    <property type="project" value="UniProtKB-SubCell"/>
</dbReference>
<dbReference type="InterPro" id="IPR006694">
    <property type="entry name" value="Fatty_acid_hydroxylase"/>
</dbReference>
<evidence type="ECO:0000256" key="4">
    <source>
        <dbReference type="ARBA" id="ARBA00023136"/>
    </source>
</evidence>
<feature type="transmembrane region" description="Helical" evidence="5">
    <location>
        <begin position="105"/>
        <end position="125"/>
    </location>
</feature>
<dbReference type="Proteomes" id="UP000215355">
    <property type="component" value="Chromosome 1"/>
</dbReference>
<dbReference type="GO" id="GO:0016491">
    <property type="term" value="F:oxidoreductase activity"/>
    <property type="evidence" value="ECO:0007669"/>
    <property type="project" value="InterPro"/>
</dbReference>
<protein>
    <submittedName>
        <fullName evidence="7">Fatty acid hydroxylase superfamily</fullName>
    </submittedName>
</protein>
<dbReference type="Pfam" id="PF04116">
    <property type="entry name" value="FA_hydroxylase"/>
    <property type="match status" value="1"/>
</dbReference>
<keyword evidence="4 5" id="KW-0472">Membrane</keyword>
<dbReference type="GO" id="GO:0005506">
    <property type="term" value="F:iron ion binding"/>
    <property type="evidence" value="ECO:0007669"/>
    <property type="project" value="InterPro"/>
</dbReference>
<evidence type="ECO:0000313" key="8">
    <source>
        <dbReference type="Proteomes" id="UP000215355"/>
    </source>
</evidence>
<organism evidence="7 8">
    <name type="scientific">Sphingobacterium mizutaii</name>
    <dbReference type="NCBI Taxonomy" id="1010"/>
    <lineage>
        <taxon>Bacteria</taxon>
        <taxon>Pseudomonadati</taxon>
        <taxon>Bacteroidota</taxon>
        <taxon>Sphingobacteriia</taxon>
        <taxon>Sphingobacteriales</taxon>
        <taxon>Sphingobacteriaceae</taxon>
        <taxon>Sphingobacterium</taxon>
    </lineage>
</organism>
<feature type="transmembrane region" description="Helical" evidence="5">
    <location>
        <begin position="175"/>
        <end position="192"/>
    </location>
</feature>
<evidence type="ECO:0000256" key="2">
    <source>
        <dbReference type="ARBA" id="ARBA00022692"/>
    </source>
</evidence>
<evidence type="ECO:0000259" key="6">
    <source>
        <dbReference type="Pfam" id="PF04116"/>
    </source>
</evidence>
<dbReference type="PANTHER" id="PTHR11863">
    <property type="entry name" value="STEROL DESATURASE"/>
    <property type="match status" value="1"/>
</dbReference>
<dbReference type="EMBL" id="LT906468">
    <property type="protein sequence ID" value="SNV51614.1"/>
    <property type="molecule type" value="Genomic_DNA"/>
</dbReference>
<feature type="transmembrane region" description="Helical" evidence="5">
    <location>
        <begin position="146"/>
        <end position="169"/>
    </location>
</feature>
<keyword evidence="3 5" id="KW-1133">Transmembrane helix</keyword>
<evidence type="ECO:0000313" key="7">
    <source>
        <dbReference type="EMBL" id="SNV51614.1"/>
    </source>
</evidence>
<dbReference type="AlphaFoldDB" id="A0AAJ5C0V1"/>
<dbReference type="KEGG" id="smiz:4412673_02473"/>
<reference evidence="7 8" key="1">
    <citation type="submission" date="2017-06" db="EMBL/GenBank/DDBJ databases">
        <authorList>
            <consortium name="Pathogen Informatics"/>
        </authorList>
    </citation>
    <scope>NUCLEOTIDE SEQUENCE [LARGE SCALE GENOMIC DNA]</scope>
    <source>
        <strain evidence="7 8">NCTC12149</strain>
    </source>
</reference>
<feature type="transmembrane region" description="Helical" evidence="5">
    <location>
        <begin position="16"/>
        <end position="37"/>
    </location>
</feature>
<evidence type="ECO:0000256" key="3">
    <source>
        <dbReference type="ARBA" id="ARBA00022989"/>
    </source>
</evidence>
<dbReference type="RefSeq" id="WP_093097308.1">
    <property type="nucleotide sequence ID" value="NZ_FNGK01000001.1"/>
</dbReference>
<accession>A0AAJ5C0V1</accession>
<dbReference type="InterPro" id="IPR050307">
    <property type="entry name" value="Sterol_Desaturase_Related"/>
</dbReference>
<dbReference type="GO" id="GO:0008610">
    <property type="term" value="P:lipid biosynthetic process"/>
    <property type="evidence" value="ECO:0007669"/>
    <property type="project" value="InterPro"/>
</dbReference>
<feature type="transmembrane region" description="Helical" evidence="5">
    <location>
        <begin position="71"/>
        <end position="93"/>
    </location>
</feature>
<feature type="domain" description="Fatty acid hydroxylase" evidence="6">
    <location>
        <begin position="109"/>
        <end position="238"/>
    </location>
</feature>
<evidence type="ECO:0000256" key="5">
    <source>
        <dbReference type="SAM" id="Phobius"/>
    </source>
</evidence>
<keyword evidence="2 5" id="KW-0812">Transmembrane</keyword>
<comment type="subcellular location">
    <subcellularLocation>
        <location evidence="1">Membrane</location>
    </subcellularLocation>
</comment>
<proteinExistence type="predicted"/>